<dbReference type="EMBL" id="SLXQ01000001">
    <property type="protein sequence ID" value="TCP57292.1"/>
    <property type="molecule type" value="Genomic_DNA"/>
</dbReference>
<sequence length="262" mass="29769">MLRFSSSTTFDAWLDERYGFADGHLARLERTATDTVTVVLEEYRQRGWRPGDIAIVDSYELIAEQAELDAPTSHNPTDVLESVETDESGERIVIEFTLGAQLIRLRTTGLNIRLAGTERRRTTPWVANEFTVHTDRTHDDQFWASRVSTILDMPAVWRTLGGREARAPGLDPDGCFLQKAALLSTTDQGVFYTRFREHRSTWRAWHRDIEPDLWHAVRLVATEFAQIHTGNCVFNSADWATFVATNTFPPDERLTGRPTSTG</sequence>
<name>A0A4R2R3A7_9PSEU</name>
<reference evidence="1 2" key="1">
    <citation type="submission" date="2019-03" db="EMBL/GenBank/DDBJ databases">
        <title>Genomic Encyclopedia of Type Strains, Phase IV (KMG-IV): sequencing the most valuable type-strain genomes for metagenomic binning, comparative biology and taxonomic classification.</title>
        <authorList>
            <person name="Goeker M."/>
        </authorList>
    </citation>
    <scope>NUCLEOTIDE SEQUENCE [LARGE SCALE GENOMIC DNA]</scope>
    <source>
        <strain evidence="1 2">DSM 45765</strain>
    </source>
</reference>
<dbReference type="Proteomes" id="UP000294911">
    <property type="component" value="Unassembled WGS sequence"/>
</dbReference>
<evidence type="ECO:0000313" key="2">
    <source>
        <dbReference type="Proteomes" id="UP000294911"/>
    </source>
</evidence>
<accession>A0A4R2R3A7</accession>
<keyword evidence="2" id="KW-1185">Reference proteome</keyword>
<organism evidence="1 2">
    <name type="scientific">Tamaricihabitans halophyticus</name>
    <dbReference type="NCBI Taxonomy" id="1262583"/>
    <lineage>
        <taxon>Bacteria</taxon>
        <taxon>Bacillati</taxon>
        <taxon>Actinomycetota</taxon>
        <taxon>Actinomycetes</taxon>
        <taxon>Pseudonocardiales</taxon>
        <taxon>Pseudonocardiaceae</taxon>
        <taxon>Tamaricihabitans</taxon>
    </lineage>
</organism>
<proteinExistence type="predicted"/>
<dbReference type="AlphaFoldDB" id="A0A4R2R3A7"/>
<comment type="caution">
    <text evidence="1">The sequence shown here is derived from an EMBL/GenBank/DDBJ whole genome shotgun (WGS) entry which is preliminary data.</text>
</comment>
<gene>
    <name evidence="1" type="ORF">EV191_1011246</name>
</gene>
<dbReference type="RefSeq" id="WP_132875784.1">
    <property type="nucleotide sequence ID" value="NZ_SLXQ01000001.1"/>
</dbReference>
<protein>
    <submittedName>
        <fullName evidence="1">Uncharacterized protein</fullName>
    </submittedName>
</protein>
<dbReference type="OrthoDB" id="3618043at2"/>
<evidence type="ECO:0000313" key="1">
    <source>
        <dbReference type="EMBL" id="TCP57292.1"/>
    </source>
</evidence>